<dbReference type="AlphaFoldDB" id="D8LRQ6"/>
<dbReference type="SUPFAM" id="SSF53335">
    <property type="entry name" value="S-adenosyl-L-methionine-dependent methyltransferases"/>
    <property type="match status" value="1"/>
</dbReference>
<organism evidence="2 3">
    <name type="scientific">Ectocarpus siliculosus</name>
    <name type="common">Brown alga</name>
    <name type="synonym">Conferva siliculosa</name>
    <dbReference type="NCBI Taxonomy" id="2880"/>
    <lineage>
        <taxon>Eukaryota</taxon>
        <taxon>Sar</taxon>
        <taxon>Stramenopiles</taxon>
        <taxon>Ochrophyta</taxon>
        <taxon>PX clade</taxon>
        <taxon>Phaeophyceae</taxon>
        <taxon>Ectocarpales</taxon>
        <taxon>Ectocarpaceae</taxon>
        <taxon>Ectocarpus</taxon>
    </lineage>
</organism>
<accession>D8LRQ6</accession>
<dbReference type="STRING" id="2880.D8LRQ6"/>
<protein>
    <submittedName>
        <fullName evidence="2">Methyltransferase type 12</fullName>
    </submittedName>
</protein>
<dbReference type="OrthoDB" id="416496at2759"/>
<dbReference type="GO" id="GO:0032259">
    <property type="term" value="P:methylation"/>
    <property type="evidence" value="ECO:0007669"/>
    <property type="project" value="UniProtKB-KW"/>
</dbReference>
<dbReference type="InterPro" id="IPR050508">
    <property type="entry name" value="Methyltransf_Superfamily"/>
</dbReference>
<dbReference type="CDD" id="cd02440">
    <property type="entry name" value="AdoMet_MTases"/>
    <property type="match status" value="1"/>
</dbReference>
<keyword evidence="2" id="KW-0489">Methyltransferase</keyword>
<name>D8LRQ6_ECTSI</name>
<dbReference type="EMBL" id="FN648926">
    <property type="protein sequence ID" value="CBN73823.1"/>
    <property type="molecule type" value="Genomic_DNA"/>
</dbReference>
<dbReference type="Gene3D" id="3.40.50.150">
    <property type="entry name" value="Vaccinia Virus protein VP39"/>
    <property type="match status" value="1"/>
</dbReference>
<dbReference type="GO" id="GO:0008757">
    <property type="term" value="F:S-adenosylmethionine-dependent methyltransferase activity"/>
    <property type="evidence" value="ECO:0007669"/>
    <property type="project" value="InterPro"/>
</dbReference>
<evidence type="ECO:0000313" key="2">
    <source>
        <dbReference type="EMBL" id="CBN73823.1"/>
    </source>
</evidence>
<dbReference type="PANTHER" id="PTHR42912:SF93">
    <property type="entry name" value="N6-ADENOSINE-METHYLTRANSFERASE TMT1A"/>
    <property type="match status" value="1"/>
</dbReference>
<reference evidence="2 3" key="1">
    <citation type="journal article" date="2010" name="Nature">
        <title>The Ectocarpus genome and the independent evolution of multicellularity in brown algae.</title>
        <authorList>
            <person name="Cock J.M."/>
            <person name="Sterck L."/>
            <person name="Rouze P."/>
            <person name="Scornet D."/>
            <person name="Allen A.E."/>
            <person name="Amoutzias G."/>
            <person name="Anthouard V."/>
            <person name="Artiguenave F."/>
            <person name="Aury J.M."/>
            <person name="Badger J.H."/>
            <person name="Beszteri B."/>
            <person name="Billiau K."/>
            <person name="Bonnet E."/>
            <person name="Bothwell J.H."/>
            <person name="Bowler C."/>
            <person name="Boyen C."/>
            <person name="Brownlee C."/>
            <person name="Carrano C.J."/>
            <person name="Charrier B."/>
            <person name="Cho G.Y."/>
            <person name="Coelho S.M."/>
            <person name="Collen J."/>
            <person name="Corre E."/>
            <person name="Da Silva C."/>
            <person name="Delage L."/>
            <person name="Delaroque N."/>
            <person name="Dittami S.M."/>
            <person name="Doulbeau S."/>
            <person name="Elias M."/>
            <person name="Farnham G."/>
            <person name="Gachon C.M."/>
            <person name="Gschloessl B."/>
            <person name="Heesch S."/>
            <person name="Jabbari K."/>
            <person name="Jubin C."/>
            <person name="Kawai H."/>
            <person name="Kimura K."/>
            <person name="Kloareg B."/>
            <person name="Kupper F.C."/>
            <person name="Lang D."/>
            <person name="Le Bail A."/>
            <person name="Leblanc C."/>
            <person name="Lerouge P."/>
            <person name="Lohr M."/>
            <person name="Lopez P.J."/>
            <person name="Martens C."/>
            <person name="Maumus F."/>
            <person name="Michel G."/>
            <person name="Miranda-Saavedra D."/>
            <person name="Morales J."/>
            <person name="Moreau H."/>
            <person name="Motomura T."/>
            <person name="Nagasato C."/>
            <person name="Napoli C.A."/>
            <person name="Nelson D.R."/>
            <person name="Nyvall-Collen P."/>
            <person name="Peters A.F."/>
            <person name="Pommier C."/>
            <person name="Potin P."/>
            <person name="Poulain J."/>
            <person name="Quesneville H."/>
            <person name="Read B."/>
            <person name="Rensing S.A."/>
            <person name="Ritter A."/>
            <person name="Rousvoal S."/>
            <person name="Samanta M."/>
            <person name="Samson G."/>
            <person name="Schroeder D.C."/>
            <person name="Segurens B."/>
            <person name="Strittmatter M."/>
            <person name="Tonon T."/>
            <person name="Tregear J.W."/>
            <person name="Valentin K."/>
            <person name="von Dassow P."/>
            <person name="Yamagishi T."/>
            <person name="Van de Peer Y."/>
            <person name="Wincker P."/>
        </authorList>
    </citation>
    <scope>NUCLEOTIDE SEQUENCE [LARGE SCALE GENOMIC DNA]</scope>
    <source>
        <strain evidence="3">Ec32 / CCAP1310/4</strain>
    </source>
</reference>
<dbReference type="InterPro" id="IPR013216">
    <property type="entry name" value="Methyltransf_11"/>
</dbReference>
<dbReference type="EMBL" id="FN649731">
    <property type="protein sequence ID" value="CBN73823.1"/>
    <property type="molecule type" value="Genomic_DNA"/>
</dbReference>
<evidence type="ECO:0000259" key="1">
    <source>
        <dbReference type="Pfam" id="PF08241"/>
    </source>
</evidence>
<sequence length="274" mass="30562">MQECVDTLTEKSKAGNEMVSNLVQSLGSALVYPDAGNFDTNRKLWDNYAAEWEPDASWVQKMAQGSKTERLEVVGDEWSTRDDVMRVINDFILPNVTEESNVGEIGCGGGRVTVEVFRKAGQLTCFDISKNMLKRTRDAVGEGVCAGGGKVIFVLLSQPRLPENASDSLDFVILYDVLVHVDLHITNKYIREIARVLKPGGKAFLSTANFLSPGGWDRFNAQDKYSVGGFYFMCPDMVRLMLDKAGLRVVREGDHDPSNSYYNRDYLVLVQKPL</sequence>
<dbReference type="Pfam" id="PF08241">
    <property type="entry name" value="Methyltransf_11"/>
    <property type="match status" value="1"/>
</dbReference>
<dbReference type="PANTHER" id="PTHR42912">
    <property type="entry name" value="METHYLTRANSFERASE"/>
    <property type="match status" value="1"/>
</dbReference>
<feature type="domain" description="Methyltransferase type 11" evidence="1">
    <location>
        <begin position="104"/>
        <end position="204"/>
    </location>
</feature>
<dbReference type="InParanoid" id="D8LRQ6"/>
<keyword evidence="2" id="KW-0808">Transferase</keyword>
<evidence type="ECO:0000313" key="3">
    <source>
        <dbReference type="Proteomes" id="UP000002630"/>
    </source>
</evidence>
<proteinExistence type="predicted"/>
<dbReference type="Proteomes" id="UP000002630">
    <property type="component" value="Linkage Group LG06"/>
</dbReference>
<dbReference type="OMA" id="GGFYFMC"/>
<keyword evidence="3" id="KW-1185">Reference proteome</keyword>
<dbReference type="InterPro" id="IPR029063">
    <property type="entry name" value="SAM-dependent_MTases_sf"/>
</dbReference>
<dbReference type="eggNOG" id="ENOG502S208">
    <property type="taxonomic scope" value="Eukaryota"/>
</dbReference>
<gene>
    <name evidence="2" type="ORF">Esi_0007_0115</name>
</gene>